<accession>A0ABP1QXL0</accession>
<protein>
    <submittedName>
        <fullName evidence="3">Uncharacterized protein</fullName>
    </submittedName>
</protein>
<feature type="region of interest" description="Disordered" evidence="1">
    <location>
        <begin position="70"/>
        <end position="178"/>
    </location>
</feature>
<feature type="compositionally biased region" description="Low complexity" evidence="1">
    <location>
        <begin position="110"/>
        <end position="125"/>
    </location>
</feature>
<sequence>MIFYLGLVLSSTIALSYATVGGQYSVNVHFVPPLVTAPCSIAQFWSPSNVTCALCFCMTGSLSRCIPQPGCNPQTQNSNTTTTTMSPSNTTESSTTENPGDSSTMPDENAPPSMNPNSPASGTPAESPPETPEGTPTAAPANPDETPGAAAEKNGSGAGSKVRGAKPGKSRRRRHSGN</sequence>
<feature type="compositionally biased region" description="Low complexity" evidence="1">
    <location>
        <begin position="132"/>
        <end position="141"/>
    </location>
</feature>
<feature type="compositionally biased region" description="Basic residues" evidence="1">
    <location>
        <begin position="163"/>
        <end position="178"/>
    </location>
</feature>
<feature type="compositionally biased region" description="Low complexity" evidence="1">
    <location>
        <begin position="72"/>
        <end position="98"/>
    </location>
</feature>
<keyword evidence="2" id="KW-0732">Signal</keyword>
<evidence type="ECO:0000313" key="4">
    <source>
        <dbReference type="Proteomes" id="UP001642540"/>
    </source>
</evidence>
<evidence type="ECO:0000256" key="2">
    <source>
        <dbReference type="SAM" id="SignalP"/>
    </source>
</evidence>
<feature type="chain" id="PRO_5046180215" evidence="2">
    <location>
        <begin position="19"/>
        <end position="178"/>
    </location>
</feature>
<comment type="caution">
    <text evidence="3">The sequence shown here is derived from an EMBL/GenBank/DDBJ whole genome shotgun (WGS) entry which is preliminary data.</text>
</comment>
<organism evidence="3 4">
    <name type="scientific">Orchesella dallaii</name>
    <dbReference type="NCBI Taxonomy" id="48710"/>
    <lineage>
        <taxon>Eukaryota</taxon>
        <taxon>Metazoa</taxon>
        <taxon>Ecdysozoa</taxon>
        <taxon>Arthropoda</taxon>
        <taxon>Hexapoda</taxon>
        <taxon>Collembola</taxon>
        <taxon>Entomobryomorpha</taxon>
        <taxon>Entomobryoidea</taxon>
        <taxon>Orchesellidae</taxon>
        <taxon>Orchesellinae</taxon>
        <taxon>Orchesella</taxon>
    </lineage>
</organism>
<dbReference type="Proteomes" id="UP001642540">
    <property type="component" value="Unassembled WGS sequence"/>
</dbReference>
<proteinExistence type="predicted"/>
<reference evidence="3 4" key="1">
    <citation type="submission" date="2024-08" db="EMBL/GenBank/DDBJ databases">
        <authorList>
            <person name="Cucini C."/>
            <person name="Frati F."/>
        </authorList>
    </citation>
    <scope>NUCLEOTIDE SEQUENCE [LARGE SCALE GENOMIC DNA]</scope>
</reference>
<evidence type="ECO:0000256" key="1">
    <source>
        <dbReference type="SAM" id="MobiDB-lite"/>
    </source>
</evidence>
<feature type="signal peptide" evidence="2">
    <location>
        <begin position="1"/>
        <end position="18"/>
    </location>
</feature>
<gene>
    <name evidence="3" type="ORF">ODALV1_LOCUS16232</name>
</gene>
<name>A0ABP1QXL0_9HEXA</name>
<dbReference type="EMBL" id="CAXLJM020000049">
    <property type="protein sequence ID" value="CAL8113916.1"/>
    <property type="molecule type" value="Genomic_DNA"/>
</dbReference>
<evidence type="ECO:0000313" key="3">
    <source>
        <dbReference type="EMBL" id="CAL8113916.1"/>
    </source>
</evidence>
<keyword evidence="4" id="KW-1185">Reference proteome</keyword>